<dbReference type="RefSeq" id="WP_014138889.1">
    <property type="nucleotide sequence ID" value="NC_016109.1"/>
</dbReference>
<dbReference type="AlphaFoldDB" id="E4N3W1"/>
<dbReference type="eggNOG" id="ENOG50306D8">
    <property type="taxonomic scope" value="Bacteria"/>
</dbReference>
<accession>E4N3W1</accession>
<dbReference type="KEGG" id="ksk:KSE_58210"/>
<proteinExistence type="predicted"/>
<dbReference type="EMBL" id="AP010968">
    <property type="protein sequence ID" value="BAJ31592.1"/>
    <property type="molecule type" value="Genomic_DNA"/>
</dbReference>
<name>E4N3W1_KITSK</name>
<reference evidence="2 3" key="1">
    <citation type="journal article" date="2010" name="DNA Res.">
        <title>Genome sequence of Kitasatospora setae NBRC 14216T: an evolutionary snapshot of the family Streptomycetaceae.</title>
        <authorList>
            <person name="Ichikawa N."/>
            <person name="Oguchi A."/>
            <person name="Ikeda H."/>
            <person name="Ishikawa J."/>
            <person name="Kitani S."/>
            <person name="Watanabe Y."/>
            <person name="Nakamura S."/>
            <person name="Katano Y."/>
            <person name="Kishi E."/>
            <person name="Sasagawa M."/>
            <person name="Ankai A."/>
            <person name="Fukui S."/>
            <person name="Hashimoto Y."/>
            <person name="Kamata S."/>
            <person name="Otoguro M."/>
            <person name="Tanikawa S."/>
            <person name="Nihira T."/>
            <person name="Horinouchi S."/>
            <person name="Ohnishi Y."/>
            <person name="Hayakawa M."/>
            <person name="Kuzuyama T."/>
            <person name="Arisawa A."/>
            <person name="Nomoto F."/>
            <person name="Miura H."/>
            <person name="Takahashi Y."/>
            <person name="Fujita N."/>
        </authorList>
    </citation>
    <scope>NUCLEOTIDE SEQUENCE [LARGE SCALE GENOMIC DNA]</scope>
    <source>
        <strain evidence="3">ATCC 33774 / DSM 43861 / JCM 3304 / KCC A-0304 / NBRC 14216 / KM-6054</strain>
    </source>
</reference>
<evidence type="ECO:0000256" key="1">
    <source>
        <dbReference type="SAM" id="MobiDB-lite"/>
    </source>
</evidence>
<dbReference type="Proteomes" id="UP000007076">
    <property type="component" value="Chromosome"/>
</dbReference>
<protein>
    <submittedName>
        <fullName evidence="2">Uncharacterized protein</fullName>
    </submittedName>
</protein>
<feature type="region of interest" description="Disordered" evidence="1">
    <location>
        <begin position="173"/>
        <end position="203"/>
    </location>
</feature>
<gene>
    <name evidence="2" type="ordered locus">KSE_58210</name>
</gene>
<dbReference type="HOGENOM" id="CLU_1132419_0_0_11"/>
<feature type="region of interest" description="Disordered" evidence="1">
    <location>
        <begin position="1"/>
        <end position="21"/>
    </location>
</feature>
<keyword evidence="3" id="KW-1185">Reference proteome</keyword>
<organism evidence="2 3">
    <name type="scientific">Kitasatospora setae (strain ATCC 33774 / DSM 43861 / JCM 3304 / KCC A-0304 / NBRC 14216 / KM-6054)</name>
    <name type="common">Streptomyces setae</name>
    <dbReference type="NCBI Taxonomy" id="452652"/>
    <lineage>
        <taxon>Bacteria</taxon>
        <taxon>Bacillati</taxon>
        <taxon>Actinomycetota</taxon>
        <taxon>Actinomycetes</taxon>
        <taxon>Kitasatosporales</taxon>
        <taxon>Streptomycetaceae</taxon>
        <taxon>Kitasatospora</taxon>
    </lineage>
</organism>
<evidence type="ECO:0000313" key="3">
    <source>
        <dbReference type="Proteomes" id="UP000007076"/>
    </source>
</evidence>
<sequence>MELRSDASAADPYGGSRQGTTQAQARAAFLRRIGGEAVDAGQFLARADGVARDHPGLLGAVLGSVAADSGQHPGEDRTAAVLTALAAYGALAAHRPARPSEEQPSVWALDLATGSLRRIPRADAFGTPPPPRPPFRPPVGAAAGLTWISAVETGLAQHCEALLAQQSRAAAVSGPAPSTVPAIGHGQQRRPAAPPAPLDPPRRARPVAALRAHGRAPVAVLLDHDPQAVAVLPYLVQIVLVETAG</sequence>
<evidence type="ECO:0000313" key="2">
    <source>
        <dbReference type="EMBL" id="BAJ31592.1"/>
    </source>
</evidence>
<dbReference type="PATRIC" id="fig|452652.3.peg.5830"/>